<gene>
    <name evidence="2" type="ORF">H072_5126</name>
</gene>
<sequence>MPGDEDLSKRFESIFAKKPAANSGWDREAIIDRADNTDGAHAAANTSWEATDETSLEDLLEELGADDTSWIEEAKSLSQEGKQQGSLDIDESNNIKKLLADAKDLQRQWKIQDQKEGADPLKEKGDTTTGDVTNEKETNLDDEADEILRQIQDTLKLEDILGEKETEEEPAARKTSEAAGDDVDVDEELRKRFAALEGLSLPPAPTTLPISSAGLPSTPSSKPGTKKTPAQKVDDLLDDIENWCCICNEDATVKCLGCDGDLYCTECFNEGHRDKDAPMDMKKHKALAYNKQEPTPC</sequence>
<dbReference type="eggNOG" id="KOG1818">
    <property type="taxonomic scope" value="Eukaryota"/>
</dbReference>
<evidence type="ECO:0000313" key="2">
    <source>
        <dbReference type="EMBL" id="EPS41006.1"/>
    </source>
</evidence>
<dbReference type="OMA" id="ENWCCIC"/>
<dbReference type="HOGENOM" id="CLU_953083_0_0_1"/>
<feature type="compositionally biased region" description="Polar residues" evidence="1">
    <location>
        <begin position="208"/>
        <end position="223"/>
    </location>
</feature>
<dbReference type="AlphaFoldDB" id="S8AIN2"/>
<dbReference type="SUPFAM" id="SSF57845">
    <property type="entry name" value="B-box zinc-binding domain"/>
    <property type="match status" value="1"/>
</dbReference>
<accession>S8AIN2</accession>
<feature type="region of interest" description="Disordered" evidence="1">
    <location>
        <begin position="160"/>
        <end position="229"/>
    </location>
</feature>
<organism evidence="2 3">
    <name type="scientific">Dactylellina haptotyla (strain CBS 200.50)</name>
    <name type="common">Nematode-trapping fungus</name>
    <name type="synonym">Monacrosporium haptotylum</name>
    <dbReference type="NCBI Taxonomy" id="1284197"/>
    <lineage>
        <taxon>Eukaryota</taxon>
        <taxon>Fungi</taxon>
        <taxon>Dikarya</taxon>
        <taxon>Ascomycota</taxon>
        <taxon>Pezizomycotina</taxon>
        <taxon>Orbiliomycetes</taxon>
        <taxon>Orbiliales</taxon>
        <taxon>Orbiliaceae</taxon>
        <taxon>Dactylellina</taxon>
    </lineage>
</organism>
<keyword evidence="3" id="KW-1185">Reference proteome</keyword>
<comment type="caution">
    <text evidence="2">The sequence shown here is derived from an EMBL/GenBank/DDBJ whole genome shotgun (WGS) entry which is preliminary data.</text>
</comment>
<feature type="compositionally biased region" description="Basic and acidic residues" evidence="1">
    <location>
        <begin position="160"/>
        <end position="176"/>
    </location>
</feature>
<name>S8AIN2_DACHA</name>
<evidence type="ECO:0000256" key="1">
    <source>
        <dbReference type="SAM" id="MobiDB-lite"/>
    </source>
</evidence>
<protein>
    <submittedName>
        <fullName evidence="2">Uncharacterized protein</fullName>
    </submittedName>
</protein>
<proteinExistence type="predicted"/>
<dbReference type="EMBL" id="AQGS01000267">
    <property type="protein sequence ID" value="EPS41006.1"/>
    <property type="molecule type" value="Genomic_DNA"/>
</dbReference>
<dbReference type="Pfam" id="PF22586">
    <property type="entry name" value="ANCHR-like_BBOX"/>
    <property type="match status" value="1"/>
</dbReference>
<dbReference type="CDD" id="cd19817">
    <property type="entry name" value="Bbox1_ANCHR-like"/>
    <property type="match status" value="1"/>
</dbReference>
<feature type="region of interest" description="Disordered" evidence="1">
    <location>
        <begin position="110"/>
        <end position="145"/>
    </location>
</feature>
<reference evidence="2 3" key="1">
    <citation type="journal article" date="2013" name="PLoS Genet.">
        <title>Genomic mechanisms accounting for the adaptation to parasitism in nematode-trapping fungi.</title>
        <authorList>
            <person name="Meerupati T."/>
            <person name="Andersson K.M."/>
            <person name="Friman E."/>
            <person name="Kumar D."/>
            <person name="Tunlid A."/>
            <person name="Ahren D."/>
        </authorList>
    </citation>
    <scope>NUCLEOTIDE SEQUENCE [LARGE SCALE GENOMIC DNA]</scope>
    <source>
        <strain evidence="2 3">CBS 200.50</strain>
    </source>
</reference>
<dbReference type="OrthoDB" id="5407799at2759"/>
<evidence type="ECO:0000313" key="3">
    <source>
        <dbReference type="Proteomes" id="UP000015100"/>
    </source>
</evidence>
<dbReference type="PANTHER" id="PTHR46603:SF1">
    <property type="entry name" value="ABSCISSION_NOCUT CHECKPOINT REGULATOR"/>
    <property type="match status" value="1"/>
</dbReference>
<dbReference type="PANTHER" id="PTHR46603">
    <property type="entry name" value="ABSCISSION/NOCUT CHECKPOINT REGULATOR"/>
    <property type="match status" value="1"/>
</dbReference>
<reference evidence="3" key="2">
    <citation type="submission" date="2013-04" db="EMBL/GenBank/DDBJ databases">
        <title>Genomic mechanisms accounting for the adaptation to parasitism in nematode-trapping fungi.</title>
        <authorList>
            <person name="Ahren D.G."/>
        </authorList>
    </citation>
    <scope>NUCLEOTIDE SEQUENCE [LARGE SCALE GENOMIC DNA]</scope>
    <source>
        <strain evidence="3">CBS 200.50</strain>
    </source>
</reference>
<dbReference type="Proteomes" id="UP000015100">
    <property type="component" value="Unassembled WGS sequence"/>
</dbReference>
<feature type="compositionally biased region" description="Basic and acidic residues" evidence="1">
    <location>
        <begin position="110"/>
        <end position="126"/>
    </location>
</feature>
<dbReference type="InterPro" id="IPR044553">
    <property type="entry name" value="Bbox1_ANCHR"/>
</dbReference>
<dbReference type="STRING" id="1284197.S8AIN2"/>